<keyword evidence="1" id="KW-0732">Signal</keyword>
<reference evidence="2" key="1">
    <citation type="journal article" date="2023" name="Mol. Phylogenet. Evol.">
        <title>Genome-scale phylogeny and comparative genomics of the fungal order Sordariales.</title>
        <authorList>
            <person name="Hensen N."/>
            <person name="Bonometti L."/>
            <person name="Westerberg I."/>
            <person name="Brannstrom I.O."/>
            <person name="Guillou S."/>
            <person name="Cros-Aarteil S."/>
            <person name="Calhoun S."/>
            <person name="Haridas S."/>
            <person name="Kuo A."/>
            <person name="Mondo S."/>
            <person name="Pangilinan J."/>
            <person name="Riley R."/>
            <person name="LaButti K."/>
            <person name="Andreopoulos B."/>
            <person name="Lipzen A."/>
            <person name="Chen C."/>
            <person name="Yan M."/>
            <person name="Daum C."/>
            <person name="Ng V."/>
            <person name="Clum A."/>
            <person name="Steindorff A."/>
            <person name="Ohm R.A."/>
            <person name="Martin F."/>
            <person name="Silar P."/>
            <person name="Natvig D.O."/>
            <person name="Lalanne C."/>
            <person name="Gautier V."/>
            <person name="Ament-Velasquez S.L."/>
            <person name="Kruys A."/>
            <person name="Hutchinson M.I."/>
            <person name="Powell A.J."/>
            <person name="Barry K."/>
            <person name="Miller A.N."/>
            <person name="Grigoriev I.V."/>
            <person name="Debuchy R."/>
            <person name="Gladieux P."/>
            <person name="Hiltunen Thoren M."/>
            <person name="Johannesson H."/>
        </authorList>
    </citation>
    <scope>NUCLEOTIDE SEQUENCE</scope>
    <source>
        <strain evidence="2">CBS 990.96</strain>
    </source>
</reference>
<dbReference type="EMBL" id="MU865409">
    <property type="protein sequence ID" value="KAK4223933.1"/>
    <property type="molecule type" value="Genomic_DNA"/>
</dbReference>
<dbReference type="AlphaFoldDB" id="A0AAN7BIJ3"/>
<feature type="signal peptide" evidence="1">
    <location>
        <begin position="1"/>
        <end position="16"/>
    </location>
</feature>
<comment type="caution">
    <text evidence="2">The sequence shown here is derived from an EMBL/GenBank/DDBJ whole genome shotgun (WGS) entry which is preliminary data.</text>
</comment>
<feature type="chain" id="PRO_5042976873" description="SMP-30/Gluconolactonase/LRE-like region domain-containing protein" evidence="1">
    <location>
        <begin position="17"/>
        <end position="336"/>
    </location>
</feature>
<accession>A0AAN7BIJ3</accession>
<dbReference type="Proteomes" id="UP001301958">
    <property type="component" value="Unassembled WGS sequence"/>
</dbReference>
<keyword evidence="3" id="KW-1185">Reference proteome</keyword>
<organism evidence="2 3">
    <name type="scientific">Podospora fimiseda</name>
    <dbReference type="NCBI Taxonomy" id="252190"/>
    <lineage>
        <taxon>Eukaryota</taxon>
        <taxon>Fungi</taxon>
        <taxon>Dikarya</taxon>
        <taxon>Ascomycota</taxon>
        <taxon>Pezizomycotina</taxon>
        <taxon>Sordariomycetes</taxon>
        <taxon>Sordariomycetidae</taxon>
        <taxon>Sordariales</taxon>
        <taxon>Podosporaceae</taxon>
        <taxon>Podospora</taxon>
    </lineage>
</organism>
<dbReference type="SUPFAM" id="SSF63829">
    <property type="entry name" value="Calcium-dependent phosphotriesterase"/>
    <property type="match status" value="1"/>
</dbReference>
<reference evidence="2" key="2">
    <citation type="submission" date="2023-05" db="EMBL/GenBank/DDBJ databases">
        <authorList>
            <consortium name="Lawrence Berkeley National Laboratory"/>
            <person name="Steindorff A."/>
            <person name="Hensen N."/>
            <person name="Bonometti L."/>
            <person name="Westerberg I."/>
            <person name="Brannstrom I.O."/>
            <person name="Guillou S."/>
            <person name="Cros-Aarteil S."/>
            <person name="Calhoun S."/>
            <person name="Haridas S."/>
            <person name="Kuo A."/>
            <person name="Mondo S."/>
            <person name="Pangilinan J."/>
            <person name="Riley R."/>
            <person name="Labutti K."/>
            <person name="Andreopoulos B."/>
            <person name="Lipzen A."/>
            <person name="Chen C."/>
            <person name="Yanf M."/>
            <person name="Daum C."/>
            <person name="Ng V."/>
            <person name="Clum A."/>
            <person name="Ohm R."/>
            <person name="Martin F."/>
            <person name="Silar P."/>
            <person name="Natvig D."/>
            <person name="Lalanne C."/>
            <person name="Gautier V."/>
            <person name="Ament-Velasquez S.L."/>
            <person name="Kruys A."/>
            <person name="Hutchinson M.I."/>
            <person name="Powell A.J."/>
            <person name="Barry K."/>
            <person name="Miller A.N."/>
            <person name="Grigoriev I.V."/>
            <person name="Debuchy R."/>
            <person name="Gladieux P."/>
            <person name="Thoren M.H."/>
            <person name="Johannesson H."/>
        </authorList>
    </citation>
    <scope>NUCLEOTIDE SEQUENCE</scope>
    <source>
        <strain evidence="2">CBS 990.96</strain>
    </source>
</reference>
<sequence>MHSLIFFSLLFPFATPSPITPPKPTLIQLFSFPYSNPLFLENLLLLPDNRLLLSSLGSPNGSLYLLDPHQKPSPQPIIITTFPNTTAQLGIAPLGNHHYAISTCILDNLSFFPNTSAIRIISLAPHSTKATQISVIPVPDTLILNGMISLPKHPEILLIAGSAEGRILRVNTVTKRTEIIIADELFTFGNRTDFPFGINGLRIRERYLYFTNTAKGLFGRFEINEYGDKVGQIEVLYELEGETGLENAFDDFEFDKEGNAYVGLHADRIMRLRKGRKGKWEGEVIIDGGDGDGDGKMRLKGPTAVVVGKGGKELFVTTSGQVDGIREGGQVVRVVL</sequence>
<dbReference type="InterPro" id="IPR052998">
    <property type="entry name" value="Hetero-Diels-Alderase-like"/>
</dbReference>
<evidence type="ECO:0000256" key="1">
    <source>
        <dbReference type="SAM" id="SignalP"/>
    </source>
</evidence>
<dbReference type="PANTHER" id="PTHR42060">
    <property type="entry name" value="NHL REPEAT-CONTAINING PROTEIN-RELATED"/>
    <property type="match status" value="1"/>
</dbReference>
<dbReference type="Gene3D" id="2.120.10.30">
    <property type="entry name" value="TolB, C-terminal domain"/>
    <property type="match status" value="1"/>
</dbReference>
<gene>
    <name evidence="2" type="ORF">QBC38DRAFT_486591</name>
</gene>
<evidence type="ECO:0000313" key="2">
    <source>
        <dbReference type="EMBL" id="KAK4223933.1"/>
    </source>
</evidence>
<dbReference type="InterPro" id="IPR011042">
    <property type="entry name" value="6-blade_b-propeller_TolB-like"/>
</dbReference>
<protein>
    <recommendedName>
        <fullName evidence="4">SMP-30/Gluconolactonase/LRE-like region domain-containing protein</fullName>
    </recommendedName>
</protein>
<dbReference type="PANTHER" id="PTHR42060:SF1">
    <property type="entry name" value="NHL REPEAT-CONTAINING PROTEIN"/>
    <property type="match status" value="1"/>
</dbReference>
<proteinExistence type="predicted"/>
<evidence type="ECO:0000313" key="3">
    <source>
        <dbReference type="Proteomes" id="UP001301958"/>
    </source>
</evidence>
<evidence type="ECO:0008006" key="4">
    <source>
        <dbReference type="Google" id="ProtNLM"/>
    </source>
</evidence>
<name>A0AAN7BIJ3_9PEZI</name>